<dbReference type="PANTHER" id="PTHR40621:SF11">
    <property type="entry name" value="TRANSCRIPTION FACTOR KAPC-RELATED"/>
    <property type="match status" value="1"/>
</dbReference>
<evidence type="ECO:0000256" key="10">
    <source>
        <dbReference type="SAM" id="MobiDB-lite"/>
    </source>
</evidence>
<dbReference type="Gene3D" id="1.20.5.170">
    <property type="match status" value="1"/>
</dbReference>
<feature type="compositionally biased region" description="Polar residues" evidence="10">
    <location>
        <begin position="318"/>
        <end position="333"/>
    </location>
</feature>
<protein>
    <recommendedName>
        <fullName evidence="8">Putative transcription factor kapC</fullName>
    </recommendedName>
</protein>
<reference evidence="12 13" key="1">
    <citation type="submission" date="2018-05" db="EMBL/GenBank/DDBJ databases">
        <title>Genome sequencing and assembly of the regulated plant pathogen Lachnellula willkommii and related sister species for the development of diagnostic species identification markers.</title>
        <authorList>
            <person name="Giroux E."/>
            <person name="Bilodeau G."/>
        </authorList>
    </citation>
    <scope>NUCLEOTIDE SEQUENCE [LARGE SCALE GENOMIC DNA]</scope>
    <source>
        <strain evidence="12 13">CBS 197.66</strain>
    </source>
</reference>
<comment type="subcellular location">
    <subcellularLocation>
        <location evidence="2">Nucleus</location>
    </subcellularLocation>
</comment>
<keyword evidence="5" id="KW-0238">DNA-binding</keyword>
<evidence type="ECO:0000256" key="4">
    <source>
        <dbReference type="ARBA" id="ARBA00023015"/>
    </source>
</evidence>
<feature type="compositionally biased region" description="Low complexity" evidence="10">
    <location>
        <begin position="163"/>
        <end position="173"/>
    </location>
</feature>
<keyword evidence="13" id="KW-1185">Reference proteome</keyword>
<feature type="domain" description="BZIP" evidence="11">
    <location>
        <begin position="162"/>
        <end position="177"/>
    </location>
</feature>
<evidence type="ECO:0000256" key="7">
    <source>
        <dbReference type="ARBA" id="ARBA00023242"/>
    </source>
</evidence>
<dbReference type="GO" id="GO:0090575">
    <property type="term" value="C:RNA polymerase II transcription regulator complex"/>
    <property type="evidence" value="ECO:0007669"/>
    <property type="project" value="TreeGrafter"/>
</dbReference>
<gene>
    <name evidence="12" type="primary">kapC</name>
    <name evidence="12" type="ORF">LSUB1_G006037</name>
</gene>
<keyword evidence="7" id="KW-0539">Nucleus</keyword>
<feature type="compositionally biased region" description="Basic and acidic residues" evidence="10">
    <location>
        <begin position="148"/>
        <end position="160"/>
    </location>
</feature>
<feature type="compositionally biased region" description="Low complexity" evidence="10">
    <location>
        <begin position="268"/>
        <end position="285"/>
    </location>
</feature>
<dbReference type="InterPro" id="IPR046347">
    <property type="entry name" value="bZIP_sf"/>
</dbReference>
<dbReference type="PANTHER" id="PTHR40621">
    <property type="entry name" value="TRANSCRIPTION FACTOR KAPC-RELATED"/>
    <property type="match status" value="1"/>
</dbReference>
<evidence type="ECO:0000256" key="9">
    <source>
        <dbReference type="SAM" id="Coils"/>
    </source>
</evidence>
<evidence type="ECO:0000256" key="1">
    <source>
        <dbReference type="ARBA" id="ARBA00004049"/>
    </source>
</evidence>
<dbReference type="Proteomes" id="UP000462212">
    <property type="component" value="Unassembled WGS sequence"/>
</dbReference>
<dbReference type="EMBL" id="QGMJ01000598">
    <property type="protein sequence ID" value="TVY34791.1"/>
    <property type="molecule type" value="Genomic_DNA"/>
</dbReference>
<evidence type="ECO:0000256" key="5">
    <source>
        <dbReference type="ARBA" id="ARBA00023125"/>
    </source>
</evidence>
<accession>A0A8H8U7Z9</accession>
<evidence type="ECO:0000313" key="13">
    <source>
        <dbReference type="Proteomes" id="UP000462212"/>
    </source>
</evidence>
<name>A0A8H8U7Z9_9HELO</name>
<dbReference type="SUPFAM" id="SSF57959">
    <property type="entry name" value="Leucine zipper domain"/>
    <property type="match status" value="1"/>
</dbReference>
<keyword evidence="9" id="KW-0175">Coiled coil</keyword>
<comment type="similarity">
    <text evidence="3">Belongs to the bZIP family.</text>
</comment>
<comment type="caution">
    <text evidence="12">The sequence shown here is derived from an EMBL/GenBank/DDBJ whole genome shotgun (WGS) entry which is preliminary data.</text>
</comment>
<proteinExistence type="inferred from homology"/>
<evidence type="ECO:0000256" key="3">
    <source>
        <dbReference type="ARBA" id="ARBA00007163"/>
    </source>
</evidence>
<dbReference type="SMART" id="SM00338">
    <property type="entry name" value="BRLZ"/>
    <property type="match status" value="1"/>
</dbReference>
<dbReference type="InterPro" id="IPR004827">
    <property type="entry name" value="bZIP"/>
</dbReference>
<feature type="compositionally biased region" description="Basic and acidic residues" evidence="10">
    <location>
        <begin position="245"/>
        <end position="257"/>
    </location>
</feature>
<dbReference type="GO" id="GO:0001228">
    <property type="term" value="F:DNA-binding transcription activator activity, RNA polymerase II-specific"/>
    <property type="evidence" value="ECO:0007669"/>
    <property type="project" value="TreeGrafter"/>
</dbReference>
<evidence type="ECO:0000259" key="11">
    <source>
        <dbReference type="PROSITE" id="PS00036"/>
    </source>
</evidence>
<feature type="compositionally biased region" description="Basic and acidic residues" evidence="10">
    <location>
        <begin position="289"/>
        <end position="306"/>
    </location>
</feature>
<evidence type="ECO:0000256" key="8">
    <source>
        <dbReference type="ARBA" id="ARBA00044067"/>
    </source>
</evidence>
<dbReference type="PROSITE" id="PS00036">
    <property type="entry name" value="BZIP_BASIC"/>
    <property type="match status" value="1"/>
</dbReference>
<dbReference type="GO" id="GO:0000976">
    <property type="term" value="F:transcription cis-regulatory region binding"/>
    <property type="evidence" value="ECO:0007669"/>
    <property type="project" value="InterPro"/>
</dbReference>
<organism evidence="12 13">
    <name type="scientific">Lachnellula subtilissima</name>
    <dbReference type="NCBI Taxonomy" id="602034"/>
    <lineage>
        <taxon>Eukaryota</taxon>
        <taxon>Fungi</taxon>
        <taxon>Dikarya</taxon>
        <taxon>Ascomycota</taxon>
        <taxon>Pezizomycotina</taxon>
        <taxon>Leotiomycetes</taxon>
        <taxon>Helotiales</taxon>
        <taxon>Lachnaceae</taxon>
        <taxon>Lachnellula</taxon>
    </lineage>
</organism>
<dbReference type="OrthoDB" id="2593073at2759"/>
<evidence type="ECO:0000313" key="12">
    <source>
        <dbReference type="EMBL" id="TVY34791.1"/>
    </source>
</evidence>
<comment type="function">
    <text evidence="1">Putative transcription factor.</text>
</comment>
<keyword evidence="4" id="KW-0805">Transcription regulation</keyword>
<keyword evidence="6" id="KW-0804">Transcription</keyword>
<sequence>MQSIAPAPMPQSMQNQLLLPLRTFSNHEHPSPASPYLPTYLSPSPSYSSSGGRVYFIPPRHIVPIHGLRPQADSLAQDMSADNDLRAQLAAVISTQQHASHGYNDGPASSSASPHDHNIDPAIGGPGHPGSGGMMSTGGDGSGDDSLGDGRKGGKRELSQSKRAAQNRAAQRAFRQRKEGYIKKLEEQVREMHALDENYKAIQSENYSLREYIIHLQSRLIESQGEFPQPPPNVDLRHPHARQQQQDHMEQPSRHEGGAPVAPMASMSQLNASAARNLAAAGLNSGKHAAPEEHGGYDHKRYKDNPADEAADDEIIRSQLQANSDGLPTSMSV</sequence>
<evidence type="ECO:0000256" key="6">
    <source>
        <dbReference type="ARBA" id="ARBA00023163"/>
    </source>
</evidence>
<feature type="coiled-coil region" evidence="9">
    <location>
        <begin position="178"/>
        <end position="205"/>
    </location>
</feature>
<feature type="compositionally biased region" description="Gly residues" evidence="10">
    <location>
        <begin position="124"/>
        <end position="141"/>
    </location>
</feature>
<evidence type="ECO:0000256" key="2">
    <source>
        <dbReference type="ARBA" id="ARBA00004123"/>
    </source>
</evidence>
<dbReference type="InterPro" id="IPR050936">
    <property type="entry name" value="AP-1-like"/>
</dbReference>
<feature type="region of interest" description="Disordered" evidence="10">
    <location>
        <begin position="96"/>
        <end position="175"/>
    </location>
</feature>
<dbReference type="AlphaFoldDB" id="A0A8H8U7Z9"/>
<dbReference type="Pfam" id="PF00170">
    <property type="entry name" value="bZIP_1"/>
    <property type="match status" value="1"/>
</dbReference>
<feature type="region of interest" description="Disordered" evidence="10">
    <location>
        <begin position="224"/>
        <end position="333"/>
    </location>
</feature>